<protein>
    <submittedName>
        <fullName evidence="4">NKAP-like protein</fullName>
    </submittedName>
</protein>
<dbReference type="InterPro" id="IPR040466">
    <property type="entry name" value="NKAP"/>
</dbReference>
<dbReference type="AlphaFoldDB" id="A0AA35X1P6"/>
<dbReference type="GO" id="GO:0003682">
    <property type="term" value="F:chromatin binding"/>
    <property type="evidence" value="ECO:0007669"/>
    <property type="project" value="InterPro"/>
</dbReference>
<dbReference type="PANTHER" id="PTHR13087">
    <property type="entry name" value="NF-KAPPA B ACTIVATING PROTEIN"/>
    <property type="match status" value="1"/>
</dbReference>
<name>A0AA35X1P6_GEOBA</name>
<sequence length="308" mass="36366">MSTAVEGRQDYRHRDHRDRDPPYRGYERRRSRSRERFDRGGDTRRHHHDRSGPPDRRELERRQRELEYFEQRRKERERVAECGVSEMWALSPERPEFDSDDEETIKQREQAELMAQLAKREEKERKRRKRKKKHRDSGGRKGRKSKRSRKVSESSTEDSSEESEEEEGGEEGVWVEKKVQQDADGAFVGPTQEIRVQAVTSMKDYGHALLPGEGEAMAAYVESGQRIPRRGEIGLTSGEINTFEDVGYVMSGSRHRRMEAVRIRKENQIYNADDRRALANFNREERLKKENEIMSAFRTMIHKKNSSK</sequence>
<feature type="compositionally biased region" description="Basic and acidic residues" evidence="2">
    <location>
        <begin position="50"/>
        <end position="80"/>
    </location>
</feature>
<organism evidence="4 5">
    <name type="scientific">Geodia barretti</name>
    <name type="common">Barrett's horny sponge</name>
    <dbReference type="NCBI Taxonomy" id="519541"/>
    <lineage>
        <taxon>Eukaryota</taxon>
        <taxon>Metazoa</taxon>
        <taxon>Porifera</taxon>
        <taxon>Demospongiae</taxon>
        <taxon>Heteroscleromorpha</taxon>
        <taxon>Tetractinellida</taxon>
        <taxon>Astrophorina</taxon>
        <taxon>Geodiidae</taxon>
        <taxon>Geodia</taxon>
    </lineage>
</organism>
<dbReference type="EMBL" id="CASHTH010003147">
    <property type="protein sequence ID" value="CAI8040884.1"/>
    <property type="molecule type" value="Genomic_DNA"/>
</dbReference>
<evidence type="ECO:0000259" key="3">
    <source>
        <dbReference type="Pfam" id="PF06047"/>
    </source>
</evidence>
<dbReference type="InterPro" id="IPR009269">
    <property type="entry name" value="NKAP_C"/>
</dbReference>
<feature type="compositionally biased region" description="Basic and acidic residues" evidence="2">
    <location>
        <begin position="7"/>
        <end position="43"/>
    </location>
</feature>
<dbReference type="Proteomes" id="UP001174909">
    <property type="component" value="Unassembled WGS sequence"/>
</dbReference>
<keyword evidence="5" id="KW-1185">Reference proteome</keyword>
<dbReference type="GO" id="GO:0005634">
    <property type="term" value="C:nucleus"/>
    <property type="evidence" value="ECO:0007669"/>
    <property type="project" value="TreeGrafter"/>
</dbReference>
<comment type="caution">
    <text evidence="4">The sequence shown here is derived from an EMBL/GenBank/DDBJ whole genome shotgun (WGS) entry which is preliminary data.</text>
</comment>
<accession>A0AA35X1P6</accession>
<gene>
    <name evidence="4" type="ORF">GBAR_LOCUS22731</name>
</gene>
<feature type="region of interest" description="Disordered" evidence="2">
    <location>
        <begin position="1"/>
        <end position="174"/>
    </location>
</feature>
<feature type="compositionally biased region" description="Basic residues" evidence="2">
    <location>
        <begin position="125"/>
        <end position="149"/>
    </location>
</feature>
<feature type="domain" description="NF-kappa-B-activating protein C-terminal" evidence="3">
    <location>
        <begin position="203"/>
        <end position="302"/>
    </location>
</feature>
<evidence type="ECO:0000313" key="5">
    <source>
        <dbReference type="Proteomes" id="UP001174909"/>
    </source>
</evidence>
<proteinExistence type="inferred from homology"/>
<evidence type="ECO:0000256" key="1">
    <source>
        <dbReference type="ARBA" id="ARBA00009313"/>
    </source>
</evidence>
<evidence type="ECO:0000313" key="4">
    <source>
        <dbReference type="EMBL" id="CAI8040884.1"/>
    </source>
</evidence>
<comment type="similarity">
    <text evidence="1">Belongs to the NKAP family.</text>
</comment>
<evidence type="ECO:0000256" key="2">
    <source>
        <dbReference type="SAM" id="MobiDB-lite"/>
    </source>
</evidence>
<dbReference type="PANTHER" id="PTHR13087:SF0">
    <property type="entry name" value="NFKB ACTIVATING PROTEIN LIKE"/>
    <property type="match status" value="1"/>
</dbReference>
<feature type="compositionally biased region" description="Acidic residues" evidence="2">
    <location>
        <begin position="155"/>
        <end position="170"/>
    </location>
</feature>
<dbReference type="GO" id="GO:0010468">
    <property type="term" value="P:regulation of gene expression"/>
    <property type="evidence" value="ECO:0007669"/>
    <property type="project" value="TreeGrafter"/>
</dbReference>
<dbReference type="Pfam" id="PF06047">
    <property type="entry name" value="Nkap_C"/>
    <property type="match status" value="1"/>
</dbReference>
<reference evidence="4" key="1">
    <citation type="submission" date="2023-03" db="EMBL/GenBank/DDBJ databases">
        <authorList>
            <person name="Steffen K."/>
            <person name="Cardenas P."/>
        </authorList>
    </citation>
    <scope>NUCLEOTIDE SEQUENCE</scope>
</reference>